<feature type="compositionally biased region" description="Basic and acidic residues" evidence="2">
    <location>
        <begin position="52"/>
        <end position="61"/>
    </location>
</feature>
<keyword evidence="1" id="KW-0175">Coiled coil</keyword>
<evidence type="ECO:0000313" key="5">
    <source>
        <dbReference type="Proteomes" id="UP000887568"/>
    </source>
</evidence>
<dbReference type="OrthoDB" id="6351677at2759"/>
<feature type="compositionally biased region" description="Basic and acidic residues" evidence="2">
    <location>
        <begin position="749"/>
        <end position="765"/>
    </location>
</feature>
<dbReference type="Proteomes" id="UP000887568">
    <property type="component" value="Unplaced"/>
</dbReference>
<evidence type="ECO:0000259" key="3">
    <source>
        <dbReference type="Pfam" id="PF14977"/>
    </source>
</evidence>
<dbReference type="InterPro" id="IPR029281">
    <property type="entry name" value="FAM194_C"/>
</dbReference>
<reference evidence="4" key="1">
    <citation type="submission" date="2022-11" db="UniProtKB">
        <authorList>
            <consortium name="EnsemblMetazoa"/>
        </authorList>
    </citation>
    <scope>IDENTIFICATION</scope>
</reference>
<evidence type="ECO:0000256" key="2">
    <source>
        <dbReference type="SAM" id="MobiDB-lite"/>
    </source>
</evidence>
<feature type="domain" description="FAM194 C-terminal" evidence="3">
    <location>
        <begin position="416"/>
        <end position="575"/>
    </location>
</feature>
<dbReference type="Pfam" id="PF14977">
    <property type="entry name" value="FAM194"/>
    <property type="match status" value="1"/>
</dbReference>
<dbReference type="EnsemblMetazoa" id="XM_038189701.1">
    <property type="protein sequence ID" value="XP_038045629.1"/>
    <property type="gene ID" value="LOC119720142"/>
</dbReference>
<feature type="compositionally biased region" description="Basic and acidic residues" evidence="2">
    <location>
        <begin position="254"/>
        <end position="265"/>
    </location>
</feature>
<feature type="compositionally biased region" description="Low complexity" evidence="2">
    <location>
        <begin position="731"/>
        <end position="748"/>
    </location>
</feature>
<proteinExistence type="predicted"/>
<dbReference type="PANTHER" id="PTHR23093:SF16">
    <property type="entry name" value="FAM194 C-TERMINAL DOMAIN-CONTAINING PROTEIN"/>
    <property type="match status" value="1"/>
</dbReference>
<feature type="compositionally biased region" description="Polar residues" evidence="2">
    <location>
        <begin position="218"/>
        <end position="231"/>
    </location>
</feature>
<feature type="region of interest" description="Disordered" evidence="2">
    <location>
        <begin position="164"/>
        <end position="280"/>
    </location>
</feature>
<dbReference type="AlphaFoldDB" id="A0A913Z155"/>
<feature type="region of interest" description="Disordered" evidence="2">
    <location>
        <begin position="576"/>
        <end position="609"/>
    </location>
</feature>
<dbReference type="PANTHER" id="PTHR23093">
    <property type="entry name" value="SIMILAR TO CHROMOSOME 3 OPEN READING FRAME 20"/>
    <property type="match status" value="1"/>
</dbReference>
<feature type="region of interest" description="Disordered" evidence="2">
    <location>
        <begin position="1010"/>
        <end position="1034"/>
    </location>
</feature>
<feature type="region of interest" description="Disordered" evidence="2">
    <location>
        <begin position="48"/>
        <end position="93"/>
    </location>
</feature>
<protein>
    <recommendedName>
        <fullName evidence="3">FAM194 C-terminal domain-containing protein</fullName>
    </recommendedName>
</protein>
<sequence>MMSPYSPEVFFFDQKIILKRKKRRRKHPDELPRSLRFANLNPRLAAFLSSQERQKNKKAQEGDGGGEEGGGEDGKGADGFLKRHGRRGSLDSLDEGEYSQRQMYHEAVVAAPTLLVQLAKILYLFENEQLDLPRELVNYLQSGYRELMTEVQYTRYEWQCPENVPREDARGDGEGGAKKQSEGDQHLDEGEGDKGEKSRKRARKKKAEEGEEEGKSGTLSAMESTMGSTMGSVRDAQGGASSAAMGSSSQRIKAKMEKGKVDRRASTSTSNRVSVAGKMGGDTGTVIGEAQSEAVHQPNFLQVLSFSMSSKVCEEKGWILEKEESEKEFEQRTVLEWARERLQQAMALAKEQLQREKDLGRDRPLFLRFYGDAKRETMLKYTGKRGGSKPQSHSAGRVITPRLPPAALNLGNAPQHKVITGLPDGTMNVFYPSGKLAIILSKASFGRPGYYTIAYNDNASHDMLAEFTPTGRGSCYHPNGMVRFLSTEKMGMLMDSEGVVVRKWAWPLPHLRMVTPVFFHLNHNISFRCYNRTQMTLTFLCHKETTRIQVGQVLMAVDPVTQEDFGYLETEENFQSNAAKESIRPPPVVKKPTKREPQRWKAKGTPNVNPKMARLNAFKEHVAEIAKSLVIEERTEYGIPAEKELTVLARKTRVACEDWMDHYRIAVGMQFISSAALSKRRKRGVQSAKAAPTQPLEEDGLEGLPAGKTPAAKARVPSAPAITSHKKRPFSTVSSLSMSRSSRSTSTRATERRERVRMNPEDHGGGSKPGTPTKFSTISGHVAGGGDRSRSPASRVAMSTVSADRKKPSPLTGCPIAFRAEMLGDTMATCRCSRHRIPSLNDLELERFLATEVPRSQLVVVCMTSSLLLDGLPCADMLLELYERQNRNRTKPCYQSRNDPYRLFLYDVAVAAQHTSNDIPELFTRHNAVPGMFLIYANSRLLFCDHIFNGYGNARKDFQKQMLKSKRDATLGRILPPDFHFSPTYGRRGPRSAWGGEIGGARERRFSGFPRLHSGQASQQRLSTTSLDQSRSSSTVTSLEQITLLRPGTTSRHAESSAADYMSLNLSFNGSMQVAS</sequence>
<feature type="compositionally biased region" description="Low complexity" evidence="2">
    <location>
        <begin position="238"/>
        <end position="249"/>
    </location>
</feature>
<evidence type="ECO:0000313" key="4">
    <source>
        <dbReference type="EnsemblMetazoa" id="XP_038045629.1"/>
    </source>
</evidence>
<dbReference type="OMA" id="CQNETAK"/>
<accession>A0A913Z155</accession>
<dbReference type="GeneID" id="119720142"/>
<name>A0A913Z155_PATMI</name>
<organism evidence="4 5">
    <name type="scientific">Patiria miniata</name>
    <name type="common">Bat star</name>
    <name type="synonym">Asterina miniata</name>
    <dbReference type="NCBI Taxonomy" id="46514"/>
    <lineage>
        <taxon>Eukaryota</taxon>
        <taxon>Metazoa</taxon>
        <taxon>Echinodermata</taxon>
        <taxon>Eleutherozoa</taxon>
        <taxon>Asterozoa</taxon>
        <taxon>Asteroidea</taxon>
        <taxon>Valvatacea</taxon>
        <taxon>Valvatida</taxon>
        <taxon>Asterinidae</taxon>
        <taxon>Patiria</taxon>
    </lineage>
</organism>
<evidence type="ECO:0000256" key="1">
    <source>
        <dbReference type="SAM" id="Coils"/>
    </source>
</evidence>
<feature type="coiled-coil region" evidence="1">
    <location>
        <begin position="320"/>
        <end position="359"/>
    </location>
</feature>
<keyword evidence="5" id="KW-1185">Reference proteome</keyword>
<feature type="compositionally biased region" description="Low complexity" evidence="2">
    <location>
        <begin position="1022"/>
        <end position="1034"/>
    </location>
</feature>
<feature type="region of interest" description="Disordered" evidence="2">
    <location>
        <begin position="685"/>
        <end position="807"/>
    </location>
</feature>
<feature type="compositionally biased region" description="Basic and acidic residues" evidence="2">
    <location>
        <begin position="164"/>
        <end position="196"/>
    </location>
</feature>
<dbReference type="RefSeq" id="XP_038045629.1">
    <property type="nucleotide sequence ID" value="XM_038189701.1"/>
</dbReference>